<keyword evidence="6" id="KW-1278">Translocase</keyword>
<dbReference type="InterPro" id="IPR036412">
    <property type="entry name" value="HAD-like_sf"/>
</dbReference>
<dbReference type="GO" id="GO:0005524">
    <property type="term" value="F:ATP binding"/>
    <property type="evidence" value="ECO:0007669"/>
    <property type="project" value="UniProtKB-UniRule"/>
</dbReference>
<dbReference type="InterPro" id="IPR023214">
    <property type="entry name" value="HAD_sf"/>
</dbReference>
<organism evidence="13 14">
    <name type="scientific">Mordavella massiliensis</name>
    <dbReference type="NCBI Taxonomy" id="1871024"/>
    <lineage>
        <taxon>Bacteria</taxon>
        <taxon>Bacillati</taxon>
        <taxon>Bacillota</taxon>
        <taxon>Clostridia</taxon>
        <taxon>Eubacteriales</taxon>
        <taxon>Clostridiaceae</taxon>
        <taxon>Mordavella</taxon>
    </lineage>
</organism>
<sequence length="620" mass="68732">MTRELKIRSIIYGAGVAVYLCAILVTMNYTLPDMARFVWFLISYLLIGFDAFRKLEENFCQKKFLTEYTLMVLATIGAFGVGRYVEGVLVMLLFELGMMFEAYTTDNAKRSIESMINIRPEFATRKVRGKEFKVDPAALKIGHTIVIRPGERIPVDAVVTSGTSSIDTKALTGESMPQTVWPGDRIYSGCINLSAVIEAKVTALYVDSTVSRIMEMVEDAQNQKAESENFVTRFSKIYVPVMLICSLAVMIYPPLTFSYGNWDTWIYRGLIFLIIACPTGLVMSVPIAFLGGIASAARHGIVVKGGNYLEDLAKADTFIFDKTGTLTEGVFRVTEVKPVGMSEQELLRIAAHVECHSNHPIAQSLKEAYQGEIQETKVYRMREIPGYGVNATFEGNRVYIGNKRLMERQKVDYDEVKKTGTPVYVAIGDKYAGYILIADQVKEDAKPTLQYLQERCRAVLVMLTGDTEGASKEVAKEMKMDYAYTNLMPEDKLEQLEDFMGLQDSGEKLVCVGDGINDAPVLARADVGIAMGALGSAAAVEAADVILMEDELSRIVDAIKIAKETLRVVSQNITFAMVVKVLILILAAVGYFGMWEAILAEVGVMFVVILNAVWVVRYQV</sequence>
<dbReference type="SFLD" id="SFLDF00027">
    <property type="entry name" value="p-type_atpase"/>
    <property type="match status" value="1"/>
</dbReference>
<dbReference type="PANTHER" id="PTHR48085:SF5">
    <property type="entry name" value="CADMIUM_ZINC-TRANSPORTING ATPASE HMA4-RELATED"/>
    <property type="match status" value="1"/>
</dbReference>
<dbReference type="InterPro" id="IPR023299">
    <property type="entry name" value="ATPase_P-typ_cyto_dom_N"/>
</dbReference>
<evidence type="ECO:0000313" key="13">
    <source>
        <dbReference type="EMBL" id="MBM6826757.1"/>
    </source>
</evidence>
<keyword evidence="11" id="KW-1003">Cell membrane</keyword>
<keyword evidence="7 11" id="KW-1133">Transmembrane helix</keyword>
<keyword evidence="11" id="KW-0547">Nucleotide-binding</keyword>
<dbReference type="NCBIfam" id="TIGR01494">
    <property type="entry name" value="ATPase_P-type"/>
    <property type="match status" value="1"/>
</dbReference>
<dbReference type="NCBIfam" id="TIGR01525">
    <property type="entry name" value="ATPase-IB_hvy"/>
    <property type="match status" value="1"/>
</dbReference>
<keyword evidence="14" id="KW-1185">Reference proteome</keyword>
<dbReference type="InterPro" id="IPR008250">
    <property type="entry name" value="ATPase_P-typ_transduc_dom_A_sf"/>
</dbReference>
<keyword evidence="4 11" id="KW-0812">Transmembrane</keyword>
<evidence type="ECO:0000256" key="2">
    <source>
        <dbReference type="ARBA" id="ARBA00006024"/>
    </source>
</evidence>
<dbReference type="NCBIfam" id="TIGR01512">
    <property type="entry name" value="ATPase-IB2_Cd"/>
    <property type="match status" value="1"/>
</dbReference>
<dbReference type="Proteomes" id="UP000713880">
    <property type="component" value="Unassembled WGS sequence"/>
</dbReference>
<evidence type="ECO:0000256" key="8">
    <source>
        <dbReference type="ARBA" id="ARBA00023136"/>
    </source>
</evidence>
<feature type="transmembrane region" description="Helical" evidence="11">
    <location>
        <begin position="598"/>
        <end position="616"/>
    </location>
</feature>
<comment type="similarity">
    <text evidence="2 11">Belongs to the cation transport ATPase (P-type) (TC 3.A.3) family. Type IB subfamily.</text>
</comment>
<keyword evidence="11" id="KW-0067">ATP-binding</keyword>
<dbReference type="SFLD" id="SFLDS00003">
    <property type="entry name" value="Haloacid_Dehalogenase"/>
    <property type="match status" value="1"/>
</dbReference>
<dbReference type="PANTHER" id="PTHR48085">
    <property type="entry name" value="CADMIUM/ZINC-TRANSPORTING ATPASE HMA2-RELATED"/>
    <property type="match status" value="1"/>
</dbReference>
<evidence type="ECO:0000256" key="10">
    <source>
        <dbReference type="ARBA" id="ARBA00049338"/>
    </source>
</evidence>
<keyword evidence="3" id="KW-0104">Cadmium</keyword>
<dbReference type="PRINTS" id="PR00119">
    <property type="entry name" value="CATATPASE"/>
</dbReference>
<dbReference type="InterPro" id="IPR023298">
    <property type="entry name" value="ATPase_P-typ_TM_dom_sf"/>
</dbReference>
<dbReference type="RefSeq" id="WP_204908801.1">
    <property type="nucleotide sequence ID" value="NZ_JACJLV010000016.1"/>
</dbReference>
<dbReference type="SUPFAM" id="SSF56784">
    <property type="entry name" value="HAD-like"/>
    <property type="match status" value="1"/>
</dbReference>
<dbReference type="SUPFAM" id="SSF81653">
    <property type="entry name" value="Calcium ATPase, transduction domain A"/>
    <property type="match status" value="1"/>
</dbReference>
<dbReference type="Gene3D" id="3.40.50.1000">
    <property type="entry name" value="HAD superfamily/HAD-like"/>
    <property type="match status" value="1"/>
</dbReference>
<dbReference type="PRINTS" id="PR00120">
    <property type="entry name" value="HATPASE"/>
</dbReference>
<evidence type="ECO:0000256" key="3">
    <source>
        <dbReference type="ARBA" id="ARBA00022539"/>
    </source>
</evidence>
<evidence type="ECO:0000259" key="12">
    <source>
        <dbReference type="Pfam" id="PF00122"/>
    </source>
</evidence>
<feature type="transmembrane region" description="Helical" evidence="11">
    <location>
        <begin position="237"/>
        <end position="259"/>
    </location>
</feature>
<dbReference type="EMBL" id="JACJLV010000016">
    <property type="protein sequence ID" value="MBM6826757.1"/>
    <property type="molecule type" value="Genomic_DNA"/>
</dbReference>
<evidence type="ECO:0000256" key="7">
    <source>
        <dbReference type="ARBA" id="ARBA00022989"/>
    </source>
</evidence>
<keyword evidence="8 11" id="KW-0472">Membrane</keyword>
<dbReference type="Pfam" id="PF00702">
    <property type="entry name" value="Hydrolase"/>
    <property type="match status" value="1"/>
</dbReference>
<dbReference type="GO" id="GO:0005886">
    <property type="term" value="C:plasma membrane"/>
    <property type="evidence" value="ECO:0007669"/>
    <property type="project" value="UniProtKB-SubCell"/>
</dbReference>
<dbReference type="InterPro" id="IPR001757">
    <property type="entry name" value="P_typ_ATPase"/>
</dbReference>
<comment type="caution">
    <text evidence="13">The sequence shown here is derived from an EMBL/GenBank/DDBJ whole genome shotgun (WGS) entry which is preliminary data.</text>
</comment>
<dbReference type="Pfam" id="PF00122">
    <property type="entry name" value="E1-E2_ATPase"/>
    <property type="match status" value="1"/>
</dbReference>
<dbReference type="InterPro" id="IPR044492">
    <property type="entry name" value="P_typ_ATPase_HD_dom"/>
</dbReference>
<evidence type="ECO:0000256" key="6">
    <source>
        <dbReference type="ARBA" id="ARBA00022967"/>
    </source>
</evidence>
<dbReference type="Gene3D" id="3.40.1110.10">
    <property type="entry name" value="Calcium-transporting ATPase, cytoplasmic domain N"/>
    <property type="match status" value="1"/>
</dbReference>
<protein>
    <recommendedName>
        <fullName evidence="9">Cd(2+)-exporting ATPase</fullName>
        <ecNumber evidence="9">7.2.2.21</ecNumber>
    </recommendedName>
</protein>
<feature type="transmembrane region" description="Helical" evidence="11">
    <location>
        <begin position="573"/>
        <end position="592"/>
    </location>
</feature>
<evidence type="ECO:0000256" key="1">
    <source>
        <dbReference type="ARBA" id="ARBA00004141"/>
    </source>
</evidence>
<evidence type="ECO:0000256" key="11">
    <source>
        <dbReference type="RuleBase" id="RU362081"/>
    </source>
</evidence>
<evidence type="ECO:0000313" key="14">
    <source>
        <dbReference type="Proteomes" id="UP000713880"/>
    </source>
</evidence>
<evidence type="ECO:0000256" key="9">
    <source>
        <dbReference type="ARBA" id="ARBA00039103"/>
    </source>
</evidence>
<dbReference type="InterPro" id="IPR018303">
    <property type="entry name" value="ATPase_P-typ_P_site"/>
</dbReference>
<proteinExistence type="inferred from homology"/>
<dbReference type="InterPro" id="IPR051014">
    <property type="entry name" value="Cation_Transport_ATPase_IB"/>
</dbReference>
<evidence type="ECO:0000256" key="5">
    <source>
        <dbReference type="ARBA" id="ARBA00022723"/>
    </source>
</evidence>
<gene>
    <name evidence="13" type="primary">cadA</name>
    <name evidence="13" type="ORF">H6A13_06510</name>
</gene>
<dbReference type="AlphaFoldDB" id="A0A938X1R7"/>
<dbReference type="InterPro" id="IPR027256">
    <property type="entry name" value="P-typ_ATPase_IB"/>
</dbReference>
<feature type="domain" description="P-type ATPase A" evidence="12">
    <location>
        <begin position="119"/>
        <end position="218"/>
    </location>
</feature>
<dbReference type="PROSITE" id="PS00154">
    <property type="entry name" value="ATPASE_E1_E2"/>
    <property type="match status" value="1"/>
</dbReference>
<dbReference type="GO" id="GO:0008551">
    <property type="term" value="F:P-type cadmium transporter activity"/>
    <property type="evidence" value="ECO:0007669"/>
    <property type="project" value="UniProtKB-EC"/>
</dbReference>
<dbReference type="GO" id="GO:0016887">
    <property type="term" value="F:ATP hydrolysis activity"/>
    <property type="evidence" value="ECO:0007669"/>
    <property type="project" value="InterPro"/>
</dbReference>
<name>A0A938X1R7_9CLOT</name>
<dbReference type="SFLD" id="SFLDG00002">
    <property type="entry name" value="C1.7:_P-type_atpase_like"/>
    <property type="match status" value="1"/>
</dbReference>
<reference evidence="13" key="2">
    <citation type="journal article" date="2021" name="Sci. Rep.">
        <title>The distribution of antibiotic resistance genes in chicken gut microbiota commensals.</title>
        <authorList>
            <person name="Juricova H."/>
            <person name="Matiasovicova J."/>
            <person name="Kubasova T."/>
            <person name="Cejkova D."/>
            <person name="Rychlik I."/>
        </authorList>
    </citation>
    <scope>NUCLEOTIDE SEQUENCE</scope>
    <source>
        <strain evidence="13">An420c</strain>
    </source>
</reference>
<dbReference type="SUPFAM" id="SSF81665">
    <property type="entry name" value="Calcium ATPase, transmembrane domain M"/>
    <property type="match status" value="1"/>
</dbReference>
<dbReference type="EC" id="7.2.2.21" evidence="9"/>
<dbReference type="InterPro" id="IPR059000">
    <property type="entry name" value="ATPase_P-type_domA"/>
</dbReference>
<feature type="transmembrane region" description="Helical" evidence="11">
    <location>
        <begin position="12"/>
        <end position="31"/>
    </location>
</feature>
<evidence type="ECO:0000256" key="4">
    <source>
        <dbReference type="ARBA" id="ARBA00022692"/>
    </source>
</evidence>
<reference evidence="13" key="1">
    <citation type="submission" date="2020-08" db="EMBL/GenBank/DDBJ databases">
        <authorList>
            <person name="Cejkova D."/>
            <person name="Kubasova T."/>
            <person name="Jahodarova E."/>
            <person name="Rychlik I."/>
        </authorList>
    </citation>
    <scope>NUCLEOTIDE SEQUENCE</scope>
    <source>
        <strain evidence="13">An420c</strain>
    </source>
</reference>
<comment type="catalytic activity">
    <reaction evidence="10">
        <text>Cd(2+)(in) + ATP + H2O = Cd(2+)(out) + ADP + phosphate + H(+)</text>
        <dbReference type="Rhea" id="RHEA:12132"/>
        <dbReference type="ChEBI" id="CHEBI:15377"/>
        <dbReference type="ChEBI" id="CHEBI:15378"/>
        <dbReference type="ChEBI" id="CHEBI:30616"/>
        <dbReference type="ChEBI" id="CHEBI:43474"/>
        <dbReference type="ChEBI" id="CHEBI:48775"/>
        <dbReference type="ChEBI" id="CHEBI:456216"/>
        <dbReference type="EC" id="7.2.2.21"/>
    </reaction>
</comment>
<dbReference type="GO" id="GO:0046872">
    <property type="term" value="F:metal ion binding"/>
    <property type="evidence" value="ECO:0007669"/>
    <property type="project" value="UniProtKB-KW"/>
</dbReference>
<comment type="subcellular location">
    <subcellularLocation>
        <location evidence="11">Cell membrane</location>
    </subcellularLocation>
    <subcellularLocation>
        <location evidence="1">Membrane</location>
        <topology evidence="1">Multi-pass membrane protein</topology>
    </subcellularLocation>
</comment>
<keyword evidence="5 11" id="KW-0479">Metal-binding</keyword>
<feature type="transmembrane region" description="Helical" evidence="11">
    <location>
        <begin position="265"/>
        <end position="290"/>
    </location>
</feature>
<accession>A0A938X1R7</accession>
<dbReference type="Gene3D" id="2.70.150.10">
    <property type="entry name" value="Calcium-transporting ATPase, cytoplasmic transduction domain A"/>
    <property type="match status" value="1"/>
</dbReference>